<accession>A0ABW6PIL6</accession>
<evidence type="ECO:0000256" key="19">
    <source>
        <dbReference type="HAMAP-Rule" id="MF_00719"/>
    </source>
</evidence>
<protein>
    <recommendedName>
        <fullName evidence="6 19">Adenosylcobinamide-GDP ribazoletransferase</fullName>
        <ecNumber evidence="5 19">2.7.8.26</ecNumber>
    </recommendedName>
    <alternativeName>
        <fullName evidence="16 19">Cobalamin synthase</fullName>
    </alternativeName>
    <alternativeName>
        <fullName evidence="15 19">Cobalamin-5'-phosphate synthase</fullName>
    </alternativeName>
</protein>
<comment type="caution">
    <text evidence="20">The sequence shown here is derived from an EMBL/GenBank/DDBJ whole genome shotgun (WGS) entry which is preliminary data.</text>
</comment>
<evidence type="ECO:0000256" key="15">
    <source>
        <dbReference type="ARBA" id="ARBA00032605"/>
    </source>
</evidence>
<keyword evidence="13 19" id="KW-0472">Membrane</keyword>
<feature type="transmembrane region" description="Helical" evidence="19">
    <location>
        <begin position="107"/>
        <end position="129"/>
    </location>
</feature>
<feature type="transmembrane region" description="Helical" evidence="19">
    <location>
        <begin position="165"/>
        <end position="190"/>
    </location>
</feature>
<keyword evidence="12 19" id="KW-1133">Transmembrane helix</keyword>
<evidence type="ECO:0000256" key="4">
    <source>
        <dbReference type="ARBA" id="ARBA00010561"/>
    </source>
</evidence>
<keyword evidence="11 19" id="KW-0460">Magnesium</keyword>
<proteinExistence type="inferred from homology"/>
<keyword evidence="7 19" id="KW-1003">Cell membrane</keyword>
<dbReference type="EC" id="2.7.8.26" evidence="5 19"/>
<evidence type="ECO:0000256" key="9">
    <source>
        <dbReference type="ARBA" id="ARBA00022679"/>
    </source>
</evidence>
<dbReference type="PANTHER" id="PTHR34148:SF1">
    <property type="entry name" value="ADENOSYLCOBINAMIDE-GDP RIBAZOLETRANSFERASE"/>
    <property type="match status" value="1"/>
</dbReference>
<sequence>MSTARLALSWLTVLPVRGPDAVDRTAAGRAITVAPLVGSLLGGAAALVLWSLTALGAAPALAGLLAVGALALLTRGMHLDGLADTADGLGSYGPPERARQIMKSGSVGPFGAAALVFALGVQGLAFGALADGGRWWAVVVAVAVARVGVVLVCRRGVDAAPGAGFGALVAGTQPRAVAVAWFTVAAVSALPAVPQHFWQGPATVAVALAIVMFVSRHAVKRFGGLSGDVLGAGVEIAVAIAAVGFSLG</sequence>
<comment type="pathway">
    <text evidence="3 19">Cofactor biosynthesis; adenosylcobalamin biosynthesis; adenosylcobalamin from cob(II)yrinate a,c-diamide: step 7/7.</text>
</comment>
<comment type="catalytic activity">
    <reaction evidence="18 19">
        <text>alpha-ribazole 5'-phosphate + adenosylcob(III)inamide-GDP = adenosylcob(III)alamin 5'-phosphate + GMP + H(+)</text>
        <dbReference type="Rhea" id="RHEA:23560"/>
        <dbReference type="ChEBI" id="CHEBI:15378"/>
        <dbReference type="ChEBI" id="CHEBI:57918"/>
        <dbReference type="ChEBI" id="CHEBI:58115"/>
        <dbReference type="ChEBI" id="CHEBI:60487"/>
        <dbReference type="ChEBI" id="CHEBI:60493"/>
        <dbReference type="EC" id="2.7.8.26"/>
    </reaction>
</comment>
<dbReference type="Proteomes" id="UP001601444">
    <property type="component" value="Unassembled WGS sequence"/>
</dbReference>
<evidence type="ECO:0000256" key="7">
    <source>
        <dbReference type="ARBA" id="ARBA00022475"/>
    </source>
</evidence>
<dbReference type="EMBL" id="JBIAMX010000002">
    <property type="protein sequence ID" value="MFF0542237.1"/>
    <property type="molecule type" value="Genomic_DNA"/>
</dbReference>
<dbReference type="PANTHER" id="PTHR34148">
    <property type="entry name" value="ADENOSYLCOBINAMIDE-GDP RIBAZOLETRANSFERASE"/>
    <property type="match status" value="1"/>
</dbReference>
<keyword evidence="10 19" id="KW-0812">Transmembrane</keyword>
<feature type="transmembrane region" description="Helical" evidence="19">
    <location>
        <begin position="227"/>
        <end position="247"/>
    </location>
</feature>
<organism evidence="20 21">
    <name type="scientific">Nocardia thailandica</name>
    <dbReference type="NCBI Taxonomy" id="257275"/>
    <lineage>
        <taxon>Bacteria</taxon>
        <taxon>Bacillati</taxon>
        <taxon>Actinomycetota</taxon>
        <taxon>Actinomycetes</taxon>
        <taxon>Mycobacteriales</taxon>
        <taxon>Nocardiaceae</taxon>
        <taxon>Nocardia</taxon>
    </lineage>
</organism>
<keyword evidence="21" id="KW-1185">Reference proteome</keyword>
<comment type="subcellular location">
    <subcellularLocation>
        <location evidence="2 19">Cell membrane</location>
        <topology evidence="2 19">Multi-pass membrane protein</topology>
    </subcellularLocation>
</comment>
<feature type="transmembrane region" description="Helical" evidence="19">
    <location>
        <begin position="48"/>
        <end position="73"/>
    </location>
</feature>
<evidence type="ECO:0000313" key="20">
    <source>
        <dbReference type="EMBL" id="MFF0542237.1"/>
    </source>
</evidence>
<evidence type="ECO:0000256" key="13">
    <source>
        <dbReference type="ARBA" id="ARBA00023136"/>
    </source>
</evidence>
<comment type="function">
    <text evidence="14 19">Joins adenosylcobinamide-GDP and alpha-ribazole to generate adenosylcobalamin (Ado-cobalamin). Also synthesizes adenosylcobalamin 5'-phosphate from adenosylcobinamide-GDP and alpha-ribazole 5'-phosphate.</text>
</comment>
<evidence type="ECO:0000256" key="16">
    <source>
        <dbReference type="ARBA" id="ARBA00032853"/>
    </source>
</evidence>
<dbReference type="InterPro" id="IPR003805">
    <property type="entry name" value="CobS"/>
</dbReference>
<dbReference type="GO" id="GO:0051073">
    <property type="term" value="F:adenosylcobinamide-GDP ribazoletransferase activity"/>
    <property type="evidence" value="ECO:0007669"/>
    <property type="project" value="UniProtKB-EC"/>
</dbReference>
<gene>
    <name evidence="19" type="primary">cobS</name>
    <name evidence="20" type="ORF">ACFYTF_05315</name>
</gene>
<evidence type="ECO:0000256" key="5">
    <source>
        <dbReference type="ARBA" id="ARBA00013200"/>
    </source>
</evidence>
<evidence type="ECO:0000313" key="21">
    <source>
        <dbReference type="Proteomes" id="UP001601444"/>
    </source>
</evidence>
<evidence type="ECO:0000256" key="18">
    <source>
        <dbReference type="ARBA" id="ARBA00049504"/>
    </source>
</evidence>
<evidence type="ECO:0000256" key="8">
    <source>
        <dbReference type="ARBA" id="ARBA00022573"/>
    </source>
</evidence>
<comment type="catalytic activity">
    <reaction evidence="17 19">
        <text>alpha-ribazole + adenosylcob(III)inamide-GDP = adenosylcob(III)alamin + GMP + H(+)</text>
        <dbReference type="Rhea" id="RHEA:16049"/>
        <dbReference type="ChEBI" id="CHEBI:10329"/>
        <dbReference type="ChEBI" id="CHEBI:15378"/>
        <dbReference type="ChEBI" id="CHEBI:18408"/>
        <dbReference type="ChEBI" id="CHEBI:58115"/>
        <dbReference type="ChEBI" id="CHEBI:60487"/>
        <dbReference type="EC" id="2.7.8.26"/>
    </reaction>
</comment>
<evidence type="ECO:0000256" key="10">
    <source>
        <dbReference type="ARBA" id="ARBA00022692"/>
    </source>
</evidence>
<evidence type="ECO:0000256" key="2">
    <source>
        <dbReference type="ARBA" id="ARBA00004651"/>
    </source>
</evidence>
<reference evidence="20 21" key="1">
    <citation type="submission" date="2024-10" db="EMBL/GenBank/DDBJ databases">
        <title>The Natural Products Discovery Center: Release of the First 8490 Sequenced Strains for Exploring Actinobacteria Biosynthetic Diversity.</title>
        <authorList>
            <person name="Kalkreuter E."/>
            <person name="Kautsar S.A."/>
            <person name="Yang D."/>
            <person name="Bader C.D."/>
            <person name="Teijaro C.N."/>
            <person name="Fluegel L."/>
            <person name="Davis C.M."/>
            <person name="Simpson J.R."/>
            <person name="Lauterbach L."/>
            <person name="Steele A.D."/>
            <person name="Gui C."/>
            <person name="Meng S."/>
            <person name="Li G."/>
            <person name="Viehrig K."/>
            <person name="Ye F."/>
            <person name="Su P."/>
            <person name="Kiefer A.F."/>
            <person name="Nichols A."/>
            <person name="Cepeda A.J."/>
            <person name="Yan W."/>
            <person name="Fan B."/>
            <person name="Jiang Y."/>
            <person name="Adhikari A."/>
            <person name="Zheng C.-J."/>
            <person name="Schuster L."/>
            <person name="Cowan T.M."/>
            <person name="Smanski M.J."/>
            <person name="Chevrette M.G."/>
            <person name="De Carvalho L.P.S."/>
            <person name="Shen B."/>
        </authorList>
    </citation>
    <scope>NUCLEOTIDE SEQUENCE [LARGE SCALE GENOMIC DNA]</scope>
    <source>
        <strain evidence="20 21">NPDC004045</strain>
    </source>
</reference>
<dbReference type="Pfam" id="PF02654">
    <property type="entry name" value="CobS"/>
    <property type="match status" value="1"/>
</dbReference>
<evidence type="ECO:0000256" key="11">
    <source>
        <dbReference type="ARBA" id="ARBA00022842"/>
    </source>
</evidence>
<name>A0ABW6PIL6_9NOCA</name>
<dbReference type="HAMAP" id="MF_00719">
    <property type="entry name" value="CobS"/>
    <property type="match status" value="1"/>
</dbReference>
<evidence type="ECO:0000256" key="3">
    <source>
        <dbReference type="ARBA" id="ARBA00004663"/>
    </source>
</evidence>
<keyword evidence="8 19" id="KW-0169">Cobalamin biosynthesis</keyword>
<keyword evidence="9 19" id="KW-0808">Transferase</keyword>
<comment type="similarity">
    <text evidence="4 19">Belongs to the CobS family.</text>
</comment>
<evidence type="ECO:0000256" key="14">
    <source>
        <dbReference type="ARBA" id="ARBA00025228"/>
    </source>
</evidence>
<evidence type="ECO:0000256" key="17">
    <source>
        <dbReference type="ARBA" id="ARBA00048623"/>
    </source>
</evidence>
<evidence type="ECO:0000256" key="1">
    <source>
        <dbReference type="ARBA" id="ARBA00001946"/>
    </source>
</evidence>
<evidence type="ECO:0000256" key="6">
    <source>
        <dbReference type="ARBA" id="ARBA00015850"/>
    </source>
</evidence>
<dbReference type="NCBIfam" id="NF001279">
    <property type="entry name" value="PRK00235.2-1"/>
    <property type="match status" value="1"/>
</dbReference>
<dbReference type="NCBIfam" id="TIGR00317">
    <property type="entry name" value="cobS"/>
    <property type="match status" value="1"/>
</dbReference>
<feature type="transmembrane region" description="Helical" evidence="19">
    <location>
        <begin position="196"/>
        <end position="215"/>
    </location>
</feature>
<comment type="cofactor">
    <cofactor evidence="1 19">
        <name>Mg(2+)</name>
        <dbReference type="ChEBI" id="CHEBI:18420"/>
    </cofactor>
</comment>
<feature type="transmembrane region" description="Helical" evidence="19">
    <location>
        <begin position="135"/>
        <end position="153"/>
    </location>
</feature>
<dbReference type="RefSeq" id="WP_387699215.1">
    <property type="nucleotide sequence ID" value="NZ_JBIAMX010000002.1"/>
</dbReference>
<evidence type="ECO:0000256" key="12">
    <source>
        <dbReference type="ARBA" id="ARBA00022989"/>
    </source>
</evidence>